<dbReference type="Proteomes" id="UP000754750">
    <property type="component" value="Unassembled WGS sequence"/>
</dbReference>
<dbReference type="SUPFAM" id="SSF46785">
    <property type="entry name" value="Winged helix' DNA-binding domain"/>
    <property type="match status" value="1"/>
</dbReference>
<dbReference type="GO" id="GO:0042732">
    <property type="term" value="P:D-xylose metabolic process"/>
    <property type="evidence" value="ECO:0007669"/>
    <property type="project" value="UniProtKB-KW"/>
</dbReference>
<keyword evidence="3" id="KW-0119">Carbohydrate metabolism</keyword>
<name>A0A928Q384_9FIRM</name>
<dbReference type="AlphaFoldDB" id="A0A928Q384"/>
<dbReference type="PANTHER" id="PTHR18964">
    <property type="entry name" value="ROK (REPRESSOR, ORF, KINASE) FAMILY"/>
    <property type="match status" value="1"/>
</dbReference>
<evidence type="ECO:0000313" key="4">
    <source>
        <dbReference type="EMBL" id="MBE6833728.1"/>
    </source>
</evidence>
<evidence type="ECO:0000313" key="5">
    <source>
        <dbReference type="Proteomes" id="UP000754750"/>
    </source>
</evidence>
<dbReference type="SUPFAM" id="SSF53067">
    <property type="entry name" value="Actin-like ATPase domain"/>
    <property type="match status" value="1"/>
</dbReference>
<comment type="function">
    <text evidence="1">Transcriptional repressor of xylose-utilizing enzymes.</text>
</comment>
<dbReference type="Gene3D" id="1.10.10.10">
    <property type="entry name" value="Winged helix-like DNA-binding domain superfamily/Winged helix DNA-binding domain"/>
    <property type="match status" value="1"/>
</dbReference>
<reference evidence="4" key="1">
    <citation type="submission" date="2019-04" db="EMBL/GenBank/DDBJ databases">
        <title>Evolution of Biomass-Degrading Anaerobic Consortia Revealed by Metagenomics.</title>
        <authorList>
            <person name="Peng X."/>
        </authorList>
    </citation>
    <scope>NUCLEOTIDE SEQUENCE</scope>
    <source>
        <strain evidence="4">SIG551</strain>
    </source>
</reference>
<dbReference type="InterPro" id="IPR049874">
    <property type="entry name" value="ROK_cs"/>
</dbReference>
<gene>
    <name evidence="4" type="ORF">E7512_09145</name>
</gene>
<dbReference type="Pfam" id="PF00480">
    <property type="entry name" value="ROK"/>
    <property type="match status" value="1"/>
</dbReference>
<dbReference type="PANTHER" id="PTHR18964:SF149">
    <property type="entry name" value="BIFUNCTIONAL UDP-N-ACETYLGLUCOSAMINE 2-EPIMERASE_N-ACETYLMANNOSAMINE KINASE"/>
    <property type="match status" value="1"/>
</dbReference>
<dbReference type="InterPro" id="IPR000600">
    <property type="entry name" value="ROK"/>
</dbReference>
<evidence type="ECO:0000256" key="1">
    <source>
        <dbReference type="ARBA" id="ARBA00002486"/>
    </source>
</evidence>
<dbReference type="Gene3D" id="3.30.420.40">
    <property type="match status" value="2"/>
</dbReference>
<comment type="similarity">
    <text evidence="2">Belongs to the ROK (NagC/XylR) family.</text>
</comment>
<dbReference type="InterPro" id="IPR036390">
    <property type="entry name" value="WH_DNA-bd_sf"/>
</dbReference>
<keyword evidence="3" id="KW-0859">Xylose metabolism</keyword>
<sequence length="424" mass="46485">MLVLNHMMLLIESGILCLLWGTNGLVFDAEKGESMANTNGKLDKFIMKRLNQRLVFSIILRGGSVSRQQIAAQSRMSQMSVGRIIEELEKLGIVAEENGGEPEAGPGRRAKRLRISSSAFLCVGVEMHRDGVNVGIINLHGRVLRQIQHQKDLSACPPGDAIALIGTLVGRILAENADLPVEPFVGIACPGLIEDGVIRFSSQLKWKNVEILPALQKQTGIRNIFIENEVKARAVAEDLFGAGRDYERSIVLSIGSGVGSAAVFRHELYRGKLNMAGEIGHICVSPGGNMCECGRRGCLQTYIADWAILREARTVREDITMQGLLEANANGELWVINLMNRVLEYVSIAISILANTYAPDVIILCGRLTEEYGMLRDLILKNYKREISDYVLSSFDLKASDFDSDGTLVGAGTLAAYRLLDEIL</sequence>
<accession>A0A928Q384</accession>
<dbReference type="InterPro" id="IPR036388">
    <property type="entry name" value="WH-like_DNA-bd_sf"/>
</dbReference>
<protein>
    <submittedName>
        <fullName evidence="4">ROK family transcriptional regulator</fullName>
    </submittedName>
</protein>
<evidence type="ECO:0000256" key="3">
    <source>
        <dbReference type="ARBA" id="ARBA00022629"/>
    </source>
</evidence>
<dbReference type="InterPro" id="IPR043129">
    <property type="entry name" value="ATPase_NBD"/>
</dbReference>
<dbReference type="PROSITE" id="PS01125">
    <property type="entry name" value="ROK"/>
    <property type="match status" value="1"/>
</dbReference>
<evidence type="ECO:0000256" key="2">
    <source>
        <dbReference type="ARBA" id="ARBA00006479"/>
    </source>
</evidence>
<proteinExistence type="inferred from homology"/>
<dbReference type="EMBL" id="SVNY01000004">
    <property type="protein sequence ID" value="MBE6833728.1"/>
    <property type="molecule type" value="Genomic_DNA"/>
</dbReference>
<comment type="caution">
    <text evidence="4">The sequence shown here is derived from an EMBL/GenBank/DDBJ whole genome shotgun (WGS) entry which is preliminary data.</text>
</comment>
<organism evidence="4 5">
    <name type="scientific">Faecalispora sporosphaeroides</name>
    <dbReference type="NCBI Taxonomy" id="1549"/>
    <lineage>
        <taxon>Bacteria</taxon>
        <taxon>Bacillati</taxon>
        <taxon>Bacillota</taxon>
        <taxon>Clostridia</taxon>
        <taxon>Eubacteriales</taxon>
        <taxon>Oscillospiraceae</taxon>
        <taxon>Faecalispora</taxon>
    </lineage>
</organism>